<evidence type="ECO:0000256" key="7">
    <source>
        <dbReference type="ARBA" id="ARBA00022722"/>
    </source>
</evidence>
<dbReference type="CDD" id="cd09193">
    <property type="entry name" value="PLDc_mTdp1_1"/>
    <property type="match status" value="1"/>
</dbReference>
<dbReference type="GO" id="GO:0004527">
    <property type="term" value="F:exonuclease activity"/>
    <property type="evidence" value="ECO:0007669"/>
    <property type="project" value="UniProtKB-KW"/>
</dbReference>
<evidence type="ECO:0000256" key="18">
    <source>
        <dbReference type="PIRSR" id="PIRSR610347-3"/>
    </source>
</evidence>
<comment type="similarity">
    <text evidence="3">Belongs to the tyrosyl-DNA phosphodiesterase family.</text>
</comment>
<feature type="region of interest" description="Disordered" evidence="19">
    <location>
        <begin position="29"/>
        <end position="95"/>
    </location>
</feature>
<reference evidence="20" key="1">
    <citation type="submission" date="2020-03" db="EMBL/GenBank/DDBJ databases">
        <authorList>
            <person name="Weist P."/>
        </authorList>
    </citation>
    <scope>NUCLEOTIDE SEQUENCE</scope>
</reference>
<keyword evidence="12" id="KW-0234">DNA repair</keyword>
<evidence type="ECO:0000256" key="9">
    <source>
        <dbReference type="ARBA" id="ARBA00022763"/>
    </source>
</evidence>
<dbReference type="GO" id="GO:0003697">
    <property type="term" value="F:single-stranded DNA binding"/>
    <property type="evidence" value="ECO:0007669"/>
    <property type="project" value="TreeGrafter"/>
</dbReference>
<evidence type="ECO:0000313" key="21">
    <source>
        <dbReference type="Proteomes" id="UP001153269"/>
    </source>
</evidence>
<evidence type="ECO:0000256" key="5">
    <source>
        <dbReference type="ARBA" id="ARBA00022490"/>
    </source>
</evidence>
<feature type="binding site" evidence="17">
    <location>
        <position position="311"/>
    </location>
    <ligand>
        <name>substrate</name>
    </ligand>
</feature>
<keyword evidence="7" id="KW-0540">Nuclease</keyword>
<keyword evidence="21" id="KW-1185">Reference proteome</keyword>
<dbReference type="GO" id="GO:0005634">
    <property type="term" value="C:nucleus"/>
    <property type="evidence" value="ECO:0007669"/>
    <property type="project" value="UniProtKB-SubCell"/>
</dbReference>
<evidence type="ECO:0000256" key="13">
    <source>
        <dbReference type="ARBA" id="ARBA00023242"/>
    </source>
</evidence>
<feature type="active site" description="Proton donor/acceptor" evidence="16">
    <location>
        <position position="537"/>
    </location>
</feature>
<dbReference type="GO" id="GO:0003690">
    <property type="term" value="F:double-stranded DNA binding"/>
    <property type="evidence" value="ECO:0007669"/>
    <property type="project" value="TreeGrafter"/>
</dbReference>
<evidence type="ECO:0000256" key="4">
    <source>
        <dbReference type="ARBA" id="ARBA00011245"/>
    </source>
</evidence>
<feature type="site" description="Interaction with DNA" evidence="18">
    <location>
        <position position="562"/>
    </location>
</feature>
<dbReference type="GO" id="GO:0017005">
    <property type="term" value="F:3'-tyrosyl-DNA phosphodiesterase activity"/>
    <property type="evidence" value="ECO:0007669"/>
    <property type="project" value="TreeGrafter"/>
</dbReference>
<comment type="caution">
    <text evidence="20">The sequence shown here is derived from an EMBL/GenBank/DDBJ whole genome shotgun (WGS) entry which is preliminary data.</text>
</comment>
<evidence type="ECO:0000256" key="2">
    <source>
        <dbReference type="ARBA" id="ARBA00004496"/>
    </source>
</evidence>
<organism evidence="20 21">
    <name type="scientific">Pleuronectes platessa</name>
    <name type="common">European plaice</name>
    <dbReference type="NCBI Taxonomy" id="8262"/>
    <lineage>
        <taxon>Eukaryota</taxon>
        <taxon>Metazoa</taxon>
        <taxon>Chordata</taxon>
        <taxon>Craniata</taxon>
        <taxon>Vertebrata</taxon>
        <taxon>Euteleostomi</taxon>
        <taxon>Actinopterygii</taxon>
        <taxon>Neopterygii</taxon>
        <taxon>Teleostei</taxon>
        <taxon>Neoteleostei</taxon>
        <taxon>Acanthomorphata</taxon>
        <taxon>Carangaria</taxon>
        <taxon>Pleuronectiformes</taxon>
        <taxon>Pleuronectoidei</taxon>
        <taxon>Pleuronectidae</taxon>
        <taxon>Pleuronectes</taxon>
    </lineage>
</organism>
<dbReference type="PANTHER" id="PTHR12415:SF0">
    <property type="entry name" value="TYROSYL-DNA PHOSPHODIESTERASE 1"/>
    <property type="match status" value="1"/>
</dbReference>
<evidence type="ECO:0000256" key="8">
    <source>
        <dbReference type="ARBA" id="ARBA00022737"/>
    </source>
</evidence>
<keyword evidence="11" id="KW-0269">Exonuclease</keyword>
<dbReference type="SUPFAM" id="SSF56024">
    <property type="entry name" value="Phospholipase D/nuclease"/>
    <property type="match status" value="2"/>
</dbReference>
<comment type="subunit">
    <text evidence="4">Monomer.</text>
</comment>
<evidence type="ECO:0000256" key="14">
    <source>
        <dbReference type="ARBA" id="ARBA00054472"/>
    </source>
</evidence>
<dbReference type="AlphaFoldDB" id="A0A9N7VN73"/>
<dbReference type="Proteomes" id="UP001153269">
    <property type="component" value="Unassembled WGS sequence"/>
</dbReference>
<evidence type="ECO:0000256" key="3">
    <source>
        <dbReference type="ARBA" id="ARBA00010205"/>
    </source>
</evidence>
<gene>
    <name evidence="20" type="ORF">PLEPLA_LOCUS40515</name>
</gene>
<dbReference type="InterPro" id="IPR010347">
    <property type="entry name" value="Tdp1"/>
</dbReference>
<keyword evidence="10" id="KW-0378">Hydrolase</keyword>
<evidence type="ECO:0000256" key="11">
    <source>
        <dbReference type="ARBA" id="ARBA00022839"/>
    </source>
</evidence>
<evidence type="ECO:0000256" key="6">
    <source>
        <dbReference type="ARBA" id="ARBA00022553"/>
    </source>
</evidence>
<accession>A0A9N7VN73</accession>
<proteinExistence type="inferred from homology"/>
<dbReference type="GO" id="GO:0000012">
    <property type="term" value="P:single strand break repair"/>
    <property type="evidence" value="ECO:0007669"/>
    <property type="project" value="UniProtKB-ARBA"/>
</dbReference>
<evidence type="ECO:0000256" key="10">
    <source>
        <dbReference type="ARBA" id="ARBA00022801"/>
    </source>
</evidence>
<evidence type="ECO:0000256" key="19">
    <source>
        <dbReference type="SAM" id="MobiDB-lite"/>
    </source>
</evidence>
<feature type="region of interest" description="Disordered" evidence="19">
    <location>
        <begin position="126"/>
        <end position="186"/>
    </location>
</feature>
<evidence type="ECO:0000256" key="1">
    <source>
        <dbReference type="ARBA" id="ARBA00004123"/>
    </source>
</evidence>
<name>A0A9N7VN73_PLEPL</name>
<dbReference type="FunFam" id="3.30.870.10:FF:000020">
    <property type="entry name" value="Tyrosyl-DNA phosphodiesterase 1"/>
    <property type="match status" value="1"/>
</dbReference>
<dbReference type="GO" id="GO:0005737">
    <property type="term" value="C:cytoplasm"/>
    <property type="evidence" value="ECO:0007669"/>
    <property type="project" value="UniProtKB-SubCell"/>
</dbReference>
<dbReference type="PANTHER" id="PTHR12415">
    <property type="entry name" value="TYROSYL-DNA PHOSPHODIESTERASE 1"/>
    <property type="match status" value="1"/>
</dbReference>
<keyword evidence="8" id="KW-0677">Repeat</keyword>
<keyword evidence="13" id="KW-0539">Nucleus</keyword>
<protein>
    <recommendedName>
        <fullName evidence="15">Tyrosyl-DNA phosphodiesterase 1</fullName>
    </recommendedName>
</protein>
<sequence>MLDRWRQALFQHLFTCSSLHCGLLSKRGMSQDSQHGRWTISSSDDDNDEALPPSGTRQSNPDQAAVSSHSPRRSASPPVPKLEPASAPVEVKAEPVQPSVSSLAIGSEARQLAAKNLLNPVKYETSPSLAGKRKKEVSDGSGWALSDSDDDGDVKVNSVSNLPKKISPAPKAKKAKVEDERPPSPHGRLYYIDEPDDFFETSFPCLNDTYRFYLNKVTGLDRKYNTGALHIKDILSPLFGTLKESVQFNYCFDIAWMVNQFPPEFRDLPVLIVHGDKREAKARLLKQAQPFPHVRFCQAKLDIAFGTHHTKMMLLWYEEGFRVVILTSNLIRADWYQKTQGMWMSPLFPRLPKGSGASAGESPTFFKRDLLEYLASYRVPELEEWIQRIKEHDLSETRVYLVGSTPGRYVGENMERWGHLRLRKLLHDHAEPIPGEERWPVIGQFSSIGSMGLDKTKWLAGEFQRTLTTLGKSSLRSDTPVHLVFPSVDDVRTSLEGYPAGGSLPYSLQTAQKQLWLHSYFHRWKANTTGRSHAMPHIKTYMRASPDFTELAWFVVTSSNLSKAAWGALEKNNTQVMVRSYELGVLYLPAAFGMKTFPVLKDPFPVSSSSTGFPVPFDLPPVCYSPKDQPWIWNIPYNQAPDTHGNIWVPS</sequence>
<comment type="function">
    <text evidence="14">DNA repair enzyme that can remove a variety of covalent adducts from DNA through hydrolysis of a 3'-phosphodiester bond, giving rise to DNA with a free 3' phosphate. Catalyzes the hydrolysis of dead-end complexes between DNA and the topoisomerase I active site tyrosine residue. Hydrolyzes 3'-phosphoglycolates on protruding 3' ends on DNA double-strand breaks due to DNA damage by radiation and free radicals. Acts on blunt-ended double-strand DNA breaks and on single-stranded DNA. Has low 3'exonuclease activity and can remove a single nucleoside from the 3'end of DNA and RNA molecules with 3'hydroxyl groups. Has no exonuclease activity towards DNA or RNA with a 3'phosphate.</text>
</comment>
<evidence type="ECO:0000256" key="12">
    <source>
        <dbReference type="ARBA" id="ARBA00023204"/>
    </source>
</evidence>
<dbReference type="CDD" id="cd09195">
    <property type="entry name" value="PLDc_mTdp1_2"/>
    <property type="match status" value="1"/>
</dbReference>
<dbReference type="Pfam" id="PF06087">
    <property type="entry name" value="Tyr-DNA_phospho"/>
    <property type="match status" value="1"/>
</dbReference>
<comment type="subcellular location">
    <subcellularLocation>
        <location evidence="2">Cytoplasm</location>
    </subcellularLocation>
    <subcellularLocation>
        <location evidence="1">Nucleus</location>
    </subcellularLocation>
</comment>
<feature type="compositionally biased region" description="Low complexity" evidence="19">
    <location>
        <begin position="64"/>
        <end position="76"/>
    </location>
</feature>
<evidence type="ECO:0000256" key="15">
    <source>
        <dbReference type="ARBA" id="ARBA00073062"/>
    </source>
</evidence>
<dbReference type="FunFam" id="3.30.870.10:FF:000012">
    <property type="entry name" value="Tyrosyl-DNA phosphodiesterase 1"/>
    <property type="match status" value="1"/>
</dbReference>
<evidence type="ECO:0000313" key="20">
    <source>
        <dbReference type="EMBL" id="CAB1452765.1"/>
    </source>
</evidence>
<evidence type="ECO:0000256" key="16">
    <source>
        <dbReference type="PIRSR" id="PIRSR610347-1"/>
    </source>
</evidence>
<feature type="active site" description="Nucleophile" evidence="16">
    <location>
        <position position="309"/>
    </location>
</feature>
<evidence type="ECO:0000256" key="17">
    <source>
        <dbReference type="PIRSR" id="PIRSR610347-2"/>
    </source>
</evidence>
<dbReference type="EMBL" id="CADEAL010004142">
    <property type="protein sequence ID" value="CAB1452765.1"/>
    <property type="molecule type" value="Genomic_DNA"/>
</dbReference>
<feature type="binding site" evidence="17">
    <location>
        <position position="539"/>
    </location>
    <ligand>
        <name>substrate</name>
    </ligand>
</feature>
<dbReference type="Gene3D" id="3.30.870.10">
    <property type="entry name" value="Endonuclease Chain A"/>
    <property type="match status" value="2"/>
</dbReference>
<keyword evidence="9" id="KW-0227">DNA damage</keyword>
<keyword evidence="5" id="KW-0963">Cytoplasm</keyword>
<keyword evidence="6" id="KW-0597">Phosphoprotein</keyword>